<evidence type="ECO:0000313" key="2">
    <source>
        <dbReference type="Proteomes" id="UP000785653"/>
    </source>
</evidence>
<reference evidence="1" key="1">
    <citation type="submission" date="2020-04" db="EMBL/GenBank/DDBJ databases">
        <title>Deep metagenomics examines the oral microbiome during advanced dental caries in children, revealing novel taxa and co-occurrences with host molecules.</title>
        <authorList>
            <person name="Baker J.L."/>
            <person name="Morton J.T."/>
            <person name="Dinis M."/>
            <person name="Alvarez R."/>
            <person name="Tran N.C."/>
            <person name="Knight R."/>
            <person name="Edlund A."/>
        </authorList>
    </citation>
    <scope>NUCLEOTIDE SEQUENCE</scope>
    <source>
        <strain evidence="1">JCVI_47_bin.3</strain>
    </source>
</reference>
<dbReference type="AlphaFoldDB" id="A0A930LSU0"/>
<dbReference type="EMBL" id="JABZXS010000004">
    <property type="protein sequence ID" value="MBF1672768.1"/>
    <property type="molecule type" value="Genomic_DNA"/>
</dbReference>
<name>A0A930LSU0_9MICC</name>
<accession>A0A930LSU0</accession>
<organism evidence="1 2">
    <name type="scientific">Rothia mucilaginosa</name>
    <dbReference type="NCBI Taxonomy" id="43675"/>
    <lineage>
        <taxon>Bacteria</taxon>
        <taxon>Bacillati</taxon>
        <taxon>Actinomycetota</taxon>
        <taxon>Actinomycetes</taxon>
        <taxon>Micrococcales</taxon>
        <taxon>Micrococcaceae</taxon>
        <taxon>Rothia</taxon>
    </lineage>
</organism>
<evidence type="ECO:0000313" key="1">
    <source>
        <dbReference type="EMBL" id="MBF1672768.1"/>
    </source>
</evidence>
<sequence>MTNTPYASYHRGIRFQNLLDEAQQANQHLEYLAEPKEEDFPTPALQYHWDQTRHFLKDVLHMENAKISPVTQWAWRTSLRIKAAEDDWTRQLHELSGVLVAPDDGTIVGYTTCVPVNPVSLASGVQWSGSVLRPDTCEAYGLDMNQPVSVGDGYWFAHPAIMYGQQVAHVRYVSVGMGTAVNS</sequence>
<dbReference type="Proteomes" id="UP000785653">
    <property type="component" value="Unassembled WGS sequence"/>
</dbReference>
<proteinExistence type="predicted"/>
<gene>
    <name evidence="1" type="ORF">HXO65_00955</name>
</gene>
<comment type="caution">
    <text evidence="1">The sequence shown here is derived from an EMBL/GenBank/DDBJ whole genome shotgun (WGS) entry which is preliminary data.</text>
</comment>
<protein>
    <submittedName>
        <fullName evidence="1">Uncharacterized protein</fullName>
    </submittedName>
</protein>